<organism evidence="2 3">
    <name type="scientific">Pristionchus entomophagus</name>
    <dbReference type="NCBI Taxonomy" id="358040"/>
    <lineage>
        <taxon>Eukaryota</taxon>
        <taxon>Metazoa</taxon>
        <taxon>Ecdysozoa</taxon>
        <taxon>Nematoda</taxon>
        <taxon>Chromadorea</taxon>
        <taxon>Rhabditida</taxon>
        <taxon>Rhabditina</taxon>
        <taxon>Diplogasteromorpha</taxon>
        <taxon>Diplogasteroidea</taxon>
        <taxon>Neodiplogasteridae</taxon>
        <taxon>Pristionchus</taxon>
    </lineage>
</organism>
<reference evidence="2" key="1">
    <citation type="submission" date="2023-10" db="EMBL/GenBank/DDBJ databases">
        <title>Genome assembly of Pristionchus species.</title>
        <authorList>
            <person name="Yoshida K."/>
            <person name="Sommer R.J."/>
        </authorList>
    </citation>
    <scope>NUCLEOTIDE SEQUENCE</scope>
    <source>
        <strain evidence="2">RS0144</strain>
    </source>
</reference>
<keyword evidence="3" id="KW-1185">Reference proteome</keyword>
<dbReference type="AlphaFoldDB" id="A0AAV5U5I7"/>
<comment type="caution">
    <text evidence="2">The sequence shown here is derived from an EMBL/GenBank/DDBJ whole genome shotgun (WGS) entry which is preliminary data.</text>
</comment>
<evidence type="ECO:0000313" key="2">
    <source>
        <dbReference type="EMBL" id="GMT01679.1"/>
    </source>
</evidence>
<evidence type="ECO:0000313" key="3">
    <source>
        <dbReference type="Proteomes" id="UP001432027"/>
    </source>
</evidence>
<feature type="non-terminal residue" evidence="2">
    <location>
        <position position="114"/>
    </location>
</feature>
<dbReference type="Proteomes" id="UP001432027">
    <property type="component" value="Unassembled WGS sequence"/>
</dbReference>
<evidence type="ECO:0000256" key="1">
    <source>
        <dbReference type="SAM" id="MobiDB-lite"/>
    </source>
</evidence>
<feature type="non-terminal residue" evidence="2">
    <location>
        <position position="1"/>
    </location>
</feature>
<dbReference type="EMBL" id="BTSX01000005">
    <property type="protein sequence ID" value="GMT01679.1"/>
    <property type="molecule type" value="Genomic_DNA"/>
</dbReference>
<protein>
    <submittedName>
        <fullName evidence="2">Uncharacterized protein</fullName>
    </submittedName>
</protein>
<name>A0AAV5U5I7_9BILA</name>
<accession>A0AAV5U5I7</accession>
<feature type="compositionally biased region" description="Polar residues" evidence="1">
    <location>
        <begin position="39"/>
        <end position="54"/>
    </location>
</feature>
<feature type="region of interest" description="Disordered" evidence="1">
    <location>
        <begin position="31"/>
        <end position="59"/>
    </location>
</feature>
<gene>
    <name evidence="2" type="ORF">PENTCL1PPCAC_23853</name>
</gene>
<sequence length="114" mass="12997">SGMGNEGWLKNPGFAHNEPLLEMDRYERERQAVEHGYKNTISDQNFRGNDTIESNDGDPRWQGTFCYTGRQPDFQVPYAPVLTASNFMTTVADTAPSPISTEFYGMVRKRIDEK</sequence>
<proteinExistence type="predicted"/>